<keyword evidence="1" id="KW-0812">Transmembrane</keyword>
<keyword evidence="1" id="KW-0472">Membrane</keyword>
<feature type="transmembrane region" description="Helical" evidence="1">
    <location>
        <begin position="12"/>
        <end position="33"/>
    </location>
</feature>
<dbReference type="Proteomes" id="UP000034852">
    <property type="component" value="Unassembled WGS sequence"/>
</dbReference>
<gene>
    <name evidence="2" type="ORF">US52_C0006G0024</name>
</gene>
<accession>A0A0G0JHF2</accession>
<evidence type="ECO:0000256" key="1">
    <source>
        <dbReference type="SAM" id="Phobius"/>
    </source>
</evidence>
<feature type="transmembrane region" description="Helical" evidence="1">
    <location>
        <begin position="54"/>
        <end position="75"/>
    </location>
</feature>
<evidence type="ECO:0000313" key="3">
    <source>
        <dbReference type="Proteomes" id="UP000034852"/>
    </source>
</evidence>
<name>A0A0G0JHF2_9BACT</name>
<comment type="caution">
    <text evidence="2">The sequence shown here is derived from an EMBL/GenBank/DDBJ whole genome shotgun (WGS) entry which is preliminary data.</text>
</comment>
<dbReference type="EMBL" id="LBTH01000006">
    <property type="protein sequence ID" value="KKQ36194.1"/>
    <property type="molecule type" value="Genomic_DNA"/>
</dbReference>
<protein>
    <submittedName>
        <fullName evidence="2">Uncharacterized protein</fullName>
    </submittedName>
</protein>
<sequence>MSENVDGQLSTVMIGLGIALLIIFIASLIMFLISYLNKTELSDQKGWKNFRKPAVGFAIISVVLLGIILIVLLLLEVL</sequence>
<keyword evidence="1" id="KW-1133">Transmembrane helix</keyword>
<reference evidence="2" key="1">
    <citation type="journal article" date="2015" name="Nature">
        <title>rRNA introns, odd ribosomes, and small enigmatic genomes across a large radiation of phyla.</title>
        <authorList>
            <person name="Brown C.T."/>
            <person name="Hug L.A."/>
            <person name="Thomas B.C."/>
            <person name="Sharon I."/>
            <person name="Castelle C.J."/>
            <person name="Singh A."/>
            <person name="Wilkins M.J."/>
            <person name="Williams K.H."/>
            <person name="Banfield J.F."/>
        </authorList>
    </citation>
    <scope>NUCLEOTIDE SEQUENCE [LARGE SCALE GENOMIC DNA]</scope>
</reference>
<proteinExistence type="predicted"/>
<organism evidence="2 3">
    <name type="scientific">candidate division WS6 bacterium GW2011_GWA2_37_6</name>
    <dbReference type="NCBI Taxonomy" id="1619087"/>
    <lineage>
        <taxon>Bacteria</taxon>
        <taxon>Candidatus Dojkabacteria</taxon>
    </lineage>
</organism>
<dbReference type="AlphaFoldDB" id="A0A0G0JHF2"/>
<evidence type="ECO:0000313" key="2">
    <source>
        <dbReference type="EMBL" id="KKQ36194.1"/>
    </source>
</evidence>